<keyword evidence="1" id="KW-1133">Transmembrane helix</keyword>
<proteinExistence type="predicted"/>
<protein>
    <submittedName>
        <fullName evidence="2">Uncharacterized protein</fullName>
    </submittedName>
</protein>
<name>A0A2P2C3K6_9ZZZZ</name>
<keyword evidence="1" id="KW-0472">Membrane</keyword>
<sequence>MSDLDQLDRAFESFTRDLAHAPSPGAAAAVTTARKRRRTRVGAVALAALVVVGAGVAAPRLHLTGDGVAGGADGAPLDAAALQEATRGWMTGWEAWTRYSPKGGGGFSVPACFSTEDMRDKEPETGGGLSRFLGDDFGMAVAVFADYPDAATAARAQEAAYGACTGTTTIVVDGTEVRHFAVPPADADTTMTDIWTAQVGAQRVTFQVAGRAGVAPVDVAEQVAEAVVAGLRSGEAQETYASDPDAADPVQVPQLPEVMDRDLVDALAGWRAATPRRGSQAPNAPCLSVEVSYGALASSSSGSPRGVTWALGGFADEQAARRTADRMLQEVRGCPDLTVRTLANGTTLAIYEDDDGHGAVWIGAVGDRVGVVAVDAAAGPAPEGVDEAVAGVLDDWMRLAWR</sequence>
<organism evidence="2">
    <name type="scientific">metagenome</name>
    <dbReference type="NCBI Taxonomy" id="256318"/>
    <lineage>
        <taxon>unclassified sequences</taxon>
        <taxon>metagenomes</taxon>
    </lineage>
</organism>
<evidence type="ECO:0000256" key="1">
    <source>
        <dbReference type="SAM" id="Phobius"/>
    </source>
</evidence>
<dbReference type="EMBL" id="CZKB01000004">
    <property type="protein sequence ID" value="CUR56617.1"/>
    <property type="molecule type" value="Genomic_DNA"/>
</dbReference>
<dbReference type="AlphaFoldDB" id="A0A2P2C3K6"/>
<reference evidence="2" key="1">
    <citation type="submission" date="2015-08" db="EMBL/GenBank/DDBJ databases">
        <authorList>
            <person name="Babu N.S."/>
            <person name="Beckwith C.J."/>
            <person name="Beseler K.G."/>
            <person name="Brison A."/>
            <person name="Carone J.V."/>
            <person name="Caskin T.P."/>
            <person name="Diamond M."/>
            <person name="Durham M.E."/>
            <person name="Foxe J.M."/>
            <person name="Go M."/>
            <person name="Henderson B.A."/>
            <person name="Jones I.B."/>
            <person name="McGettigan J.A."/>
            <person name="Micheletti S.J."/>
            <person name="Nasrallah M.E."/>
            <person name="Ortiz D."/>
            <person name="Piller C.R."/>
            <person name="Privatt S.R."/>
            <person name="Schneider S.L."/>
            <person name="Sharp S."/>
            <person name="Smith T.C."/>
            <person name="Stanton J.D."/>
            <person name="Ullery H.E."/>
            <person name="Wilson R.J."/>
            <person name="Serrano M.G."/>
            <person name="Buck G."/>
            <person name="Lee V."/>
            <person name="Wang Y."/>
            <person name="Carvalho R."/>
            <person name="Voegtly L."/>
            <person name="Shi R."/>
            <person name="Duckworth R."/>
            <person name="Johnson A."/>
            <person name="Loviza R."/>
            <person name="Walstead R."/>
            <person name="Shah Z."/>
            <person name="Kiflezghi M."/>
            <person name="Wade K."/>
            <person name="Ball S.L."/>
            <person name="Bradley K.W."/>
            <person name="Asai D.J."/>
            <person name="Bowman C.A."/>
            <person name="Russell D.A."/>
            <person name="Pope W.H."/>
            <person name="Jacobs-Sera D."/>
            <person name="Hendrix R.W."/>
            <person name="Hatfull G.F."/>
        </authorList>
    </citation>
    <scope>NUCLEOTIDE SEQUENCE</scope>
</reference>
<evidence type="ECO:0000313" key="2">
    <source>
        <dbReference type="EMBL" id="CUR56617.1"/>
    </source>
</evidence>
<keyword evidence="1" id="KW-0812">Transmembrane</keyword>
<feature type="transmembrane region" description="Helical" evidence="1">
    <location>
        <begin position="41"/>
        <end position="58"/>
    </location>
</feature>
<gene>
    <name evidence="2" type="ORF">NOCA1120102</name>
</gene>
<accession>A0A2P2C3K6</accession>